<dbReference type="AlphaFoldDB" id="A0ABD3QQF3"/>
<protein>
    <submittedName>
        <fullName evidence="2">Uncharacterized protein</fullName>
    </submittedName>
</protein>
<organism evidence="2 3">
    <name type="scientific">Stephanodiscus triporus</name>
    <dbReference type="NCBI Taxonomy" id="2934178"/>
    <lineage>
        <taxon>Eukaryota</taxon>
        <taxon>Sar</taxon>
        <taxon>Stramenopiles</taxon>
        <taxon>Ochrophyta</taxon>
        <taxon>Bacillariophyta</taxon>
        <taxon>Coscinodiscophyceae</taxon>
        <taxon>Thalassiosirophycidae</taxon>
        <taxon>Stephanodiscales</taxon>
        <taxon>Stephanodiscaceae</taxon>
        <taxon>Stephanodiscus</taxon>
    </lineage>
</organism>
<keyword evidence="3" id="KW-1185">Reference proteome</keyword>
<reference evidence="2 3" key="1">
    <citation type="submission" date="2024-10" db="EMBL/GenBank/DDBJ databases">
        <title>Updated reference genomes for cyclostephanoid diatoms.</title>
        <authorList>
            <person name="Roberts W.R."/>
            <person name="Alverson A.J."/>
        </authorList>
    </citation>
    <scope>NUCLEOTIDE SEQUENCE [LARGE SCALE GENOMIC DNA]</scope>
    <source>
        <strain evidence="2 3">AJA276-08</strain>
    </source>
</reference>
<sequence length="196" mass="21698">MPPAACTRWRSGPHNTASEADGVQLYSEDGSDYQLIAQSYIPGGPPSFTFPPTLSSPPAMSSTNLEAACSRQRTSWCRRQACLPLFRLMVKILSEYDAGQDSPFYPGSIPCQKQFYNDVSMTDACFACLPPYAGWLYTLNALKQHVYSILADVEQLTMTAQSYDLRTHPRVPVIVAHNSLVRDTFTMTAALLEQMG</sequence>
<proteinExistence type="predicted"/>
<evidence type="ECO:0000256" key="1">
    <source>
        <dbReference type="SAM" id="MobiDB-lite"/>
    </source>
</evidence>
<evidence type="ECO:0000313" key="2">
    <source>
        <dbReference type="EMBL" id="KAL3802141.1"/>
    </source>
</evidence>
<feature type="region of interest" description="Disordered" evidence="1">
    <location>
        <begin position="1"/>
        <end position="21"/>
    </location>
</feature>
<accession>A0ABD3QQF3</accession>
<dbReference type="EMBL" id="JALLAZ020000156">
    <property type="protein sequence ID" value="KAL3802141.1"/>
    <property type="molecule type" value="Genomic_DNA"/>
</dbReference>
<name>A0ABD3QQF3_9STRA</name>
<evidence type="ECO:0000313" key="3">
    <source>
        <dbReference type="Proteomes" id="UP001530315"/>
    </source>
</evidence>
<comment type="caution">
    <text evidence="2">The sequence shown here is derived from an EMBL/GenBank/DDBJ whole genome shotgun (WGS) entry which is preliminary data.</text>
</comment>
<gene>
    <name evidence="2" type="ORF">ACHAW5_000226</name>
</gene>
<dbReference type="Proteomes" id="UP001530315">
    <property type="component" value="Unassembled WGS sequence"/>
</dbReference>